<keyword evidence="1" id="KW-1133">Transmembrane helix</keyword>
<proteinExistence type="predicted"/>
<dbReference type="InterPro" id="IPR024982">
    <property type="entry name" value="Rax2-like_C"/>
</dbReference>
<evidence type="ECO:0000259" key="5">
    <source>
        <dbReference type="Pfam" id="PF20843"/>
    </source>
</evidence>
<dbReference type="KEGG" id="asau:88172438"/>
<name>A0AAX4H6B8_9ASCO</name>
<gene>
    <name evidence="6" type="ORF">PUMCH_001373</name>
</gene>
<dbReference type="EMBL" id="CP138895">
    <property type="protein sequence ID" value="WPK24115.1"/>
    <property type="molecule type" value="Genomic_DNA"/>
</dbReference>
<keyword evidence="7" id="KW-1185">Reference proteome</keyword>
<keyword evidence="1" id="KW-0472">Membrane</keyword>
<feature type="transmembrane region" description="Helical" evidence="1">
    <location>
        <begin position="1267"/>
        <end position="1294"/>
    </location>
</feature>
<dbReference type="SUPFAM" id="SSF50965">
    <property type="entry name" value="Galactose oxidase, central domain"/>
    <property type="match status" value="1"/>
</dbReference>
<accession>A0AAX4H6B8</accession>
<dbReference type="InterPro" id="IPR048265">
    <property type="entry name" value="Rax2-like_third"/>
</dbReference>
<dbReference type="Pfam" id="PF20843">
    <property type="entry name" value="Rax2_3"/>
    <property type="match status" value="1"/>
</dbReference>
<dbReference type="GO" id="GO:0005621">
    <property type="term" value="C:cellular bud scar"/>
    <property type="evidence" value="ECO:0007669"/>
    <property type="project" value="TreeGrafter"/>
</dbReference>
<evidence type="ECO:0000313" key="7">
    <source>
        <dbReference type="Proteomes" id="UP001338582"/>
    </source>
</evidence>
<organism evidence="6 7">
    <name type="scientific">Australozyma saopauloensis</name>
    <dbReference type="NCBI Taxonomy" id="291208"/>
    <lineage>
        <taxon>Eukaryota</taxon>
        <taxon>Fungi</taxon>
        <taxon>Dikarya</taxon>
        <taxon>Ascomycota</taxon>
        <taxon>Saccharomycotina</taxon>
        <taxon>Pichiomycetes</taxon>
        <taxon>Metschnikowiaceae</taxon>
        <taxon>Australozyma</taxon>
    </lineage>
</organism>
<evidence type="ECO:0000256" key="2">
    <source>
        <dbReference type="SAM" id="SignalP"/>
    </source>
</evidence>
<evidence type="ECO:0000259" key="3">
    <source>
        <dbReference type="Pfam" id="PF12768"/>
    </source>
</evidence>
<dbReference type="GO" id="GO:0000282">
    <property type="term" value="P:cellular bud site selection"/>
    <property type="evidence" value="ECO:0007669"/>
    <property type="project" value="TreeGrafter"/>
</dbReference>
<keyword evidence="2" id="KW-0732">Signal</keyword>
<dbReference type="InterPro" id="IPR011043">
    <property type="entry name" value="Gal_Oxase/kelch_b-propeller"/>
</dbReference>
<feature type="domain" description="Rax2-like third" evidence="5">
    <location>
        <begin position="449"/>
        <end position="609"/>
    </location>
</feature>
<feature type="chain" id="PRO_5043489362" description="Bud site selection protein RAX2" evidence="2">
    <location>
        <begin position="22"/>
        <end position="1331"/>
    </location>
</feature>
<evidence type="ECO:0008006" key="8">
    <source>
        <dbReference type="Google" id="ProtNLM"/>
    </source>
</evidence>
<sequence>MFSLKLHSLLLLLYLSLYVTALTNLQHANLDFNLLGGRISLFGDFDGVSFYNTANASAFLTPPPLGSVGFYIRNTTTSDISTAATLDGLVSQALQLTNDSVLLVGNFTHINKTPVQSPVVYNVTTGQFSSIWPLALKRDDQIKRNVLTALVDGELVYFGGDFSFNNTNGVAVYNSRTKALQSTPFLGFGPDSVVNSIAKYSGNSANPGSIVFGGKFNTLGFPQLLMHNVTYNVTLDNTTNSTNTSLISAEQLVLLKHAIFSNLNGAPGNNDASLICPSLATTWSALDGSGAEWAVELPDAMKGLSPTKVRIYLPDDASDGIKTFRIYTYPNNGIMNLTYVDPATNTLAYCDAWCPLLQSNSLKNITETNKLNSSSLNKNNSVFVNNDGSLSMYYYPGLSSRNLGYGSNYQEFALVNQLTIDKVGLTALAWYGSKAEFAGIELYQDQIRVYANNTFNEPNCGSASNGVGNSVQINNGSWQSIKQLNSAVTTKDYLVSAVQDSSASLTFYPNISYSGVYSILLYTPGCALDGSCDKRSIINATVISANGTTVSSQQIYQNNLEDKFDYLFFGHFNASSSSRQNRIRLDYLSPVNPSVQDPWMVADKAVANIVELDTYFVKNLTNSTNSTNTSKSFILKMSLNGLFEYSLANFSSFDPTLVYSISGNSTIVAKTNTFVGNSTINSLSANLSLTSSIDQVFVNGNSLQLLGTFSSPNVTLQNSNLISMSLDGYNSTLNETLAKVQGISKRDSQQILGFTFNNTITSVFPYGNASILLGQFSISSGTIKNLAAGNATTETASNVALYQDGQLYSFGNPFYNINFSQFTQIYIDGTEYFVFADEDGSYITWDNSQKSWLSQANVLDITNSLTLNDAQIVIGSNFVSMPGNSRDQAFFSNNSVIQSYSFNLSSGAIRTSYYVNSTFAVIGGKFTSNLSSPNVAVIQNNTLTEIYKGATWDNNSVVSALFVDPDDEFLYVGSNGSVKTGNLPVTGVSVYSLRNLTLSLVQPPDLSTYNGSAISVNALALYEENKQLLVGGRFDRAGSLDCNVVCIYDTVNTRWLNPQTGSNTVALSGTVTDAKFFSSEIALLSGDLVFNGTKTNFLTYNFASSLFALPPNEFMATGVSDKHVTKFIINDNSNAQLKSRMVAKGNDFVIGFNGTGWSRIDAAIDYSNTTKLTDLKLVQLASKSSNNSNQTYFNSDKALMLSGVFSLKGYGVVNLAVFDGSSWSPYVFTLNSSKIGLVSSISFQDIYRLQSSNDIKSTLKHLSVGQVVGISLACALGSTAFVGLLYIIPLFFLLRESKKREAMRKRISEDDMMNIVDPGDLFHEMDLQRNY</sequence>
<feature type="domain" description="Rax2-like second" evidence="4">
    <location>
        <begin position="248"/>
        <end position="436"/>
    </location>
</feature>
<dbReference type="RefSeq" id="XP_062876498.1">
    <property type="nucleotide sequence ID" value="XM_063020428.1"/>
</dbReference>
<reference evidence="6 7" key="1">
    <citation type="submission" date="2023-10" db="EMBL/GenBank/DDBJ databases">
        <title>Draft Genome Sequence of Candida saopaulonensis from a very Premature Infant with Sepsis.</title>
        <authorList>
            <person name="Ning Y."/>
            <person name="Dai R."/>
            <person name="Xiao M."/>
            <person name="Xu Y."/>
            <person name="Yan Q."/>
            <person name="Zhang L."/>
        </authorList>
    </citation>
    <scope>NUCLEOTIDE SEQUENCE [LARGE SCALE GENOMIC DNA]</scope>
    <source>
        <strain evidence="6 7">19XY460</strain>
    </source>
</reference>
<dbReference type="PANTHER" id="PTHR31778:SF2">
    <property type="entry name" value="BUD SITE SELECTION PROTEIN RAX2"/>
    <property type="match status" value="1"/>
</dbReference>
<feature type="domain" description="Rax2-like C-terminal" evidence="3">
    <location>
        <begin position="989"/>
        <end position="1252"/>
    </location>
</feature>
<protein>
    <recommendedName>
        <fullName evidence="8">Bud site selection protein RAX2</fullName>
    </recommendedName>
</protein>
<dbReference type="Pfam" id="PF20842">
    <property type="entry name" value="Rax2_2"/>
    <property type="match status" value="1"/>
</dbReference>
<dbReference type="InterPro" id="IPR048266">
    <property type="entry name" value="Rax2-like_second"/>
</dbReference>
<dbReference type="PANTHER" id="PTHR31778">
    <property type="entry name" value="BUD SITE SELECTION PROTEIN RAX2"/>
    <property type="match status" value="1"/>
</dbReference>
<dbReference type="GO" id="GO:0005935">
    <property type="term" value="C:cellular bud neck"/>
    <property type="evidence" value="ECO:0007669"/>
    <property type="project" value="TreeGrafter"/>
</dbReference>
<feature type="signal peptide" evidence="2">
    <location>
        <begin position="1"/>
        <end position="21"/>
    </location>
</feature>
<evidence type="ECO:0000313" key="6">
    <source>
        <dbReference type="EMBL" id="WPK24115.1"/>
    </source>
</evidence>
<evidence type="ECO:0000259" key="4">
    <source>
        <dbReference type="Pfam" id="PF20842"/>
    </source>
</evidence>
<dbReference type="GeneID" id="88172438"/>
<dbReference type="GO" id="GO:1902929">
    <property type="term" value="C:plasma membrane of growing cell tip"/>
    <property type="evidence" value="ECO:0007669"/>
    <property type="project" value="TreeGrafter"/>
</dbReference>
<keyword evidence="1" id="KW-0812">Transmembrane</keyword>
<evidence type="ECO:0000256" key="1">
    <source>
        <dbReference type="SAM" id="Phobius"/>
    </source>
</evidence>
<dbReference type="Pfam" id="PF12768">
    <property type="entry name" value="Rax2"/>
    <property type="match status" value="1"/>
</dbReference>
<dbReference type="Proteomes" id="UP001338582">
    <property type="component" value="Chromosome 2"/>
</dbReference>